<dbReference type="EMBL" id="CM056742">
    <property type="protein sequence ID" value="KAJ8676909.1"/>
    <property type="molecule type" value="Genomic_DNA"/>
</dbReference>
<dbReference type="Proteomes" id="UP001239111">
    <property type="component" value="Chromosome 2"/>
</dbReference>
<proteinExistence type="predicted"/>
<sequence>MLNVVVDDDCQCMSGCQSSTVSTKLLFDFLYFDNYITMSVFGAVWDSLVDDEESPVVAPFRGLGHIPFCKLRLRVMFERGVAISGYVQPVGYDILEDSAFGVIEYPLFEEYLECWCCQTVSVTLKLASTSPLLPSMMDLGLCPVPPNGCCMGSVFSACPALRS</sequence>
<evidence type="ECO:0000313" key="2">
    <source>
        <dbReference type="Proteomes" id="UP001239111"/>
    </source>
</evidence>
<name>A0ACC2P2Z7_9HYME</name>
<protein>
    <submittedName>
        <fullName evidence="1">Uncharacterized protein</fullName>
    </submittedName>
</protein>
<gene>
    <name evidence="1" type="ORF">QAD02_012696</name>
</gene>
<reference evidence="1" key="1">
    <citation type="submission" date="2023-04" db="EMBL/GenBank/DDBJ databases">
        <title>A chromosome-level genome assembly of the parasitoid wasp Eretmocerus hayati.</title>
        <authorList>
            <person name="Zhong Y."/>
            <person name="Liu S."/>
            <person name="Liu Y."/>
        </authorList>
    </citation>
    <scope>NUCLEOTIDE SEQUENCE</scope>
    <source>
        <strain evidence="1">ZJU_SS_LIU_2023</strain>
    </source>
</reference>
<evidence type="ECO:0000313" key="1">
    <source>
        <dbReference type="EMBL" id="KAJ8676909.1"/>
    </source>
</evidence>
<keyword evidence="2" id="KW-1185">Reference proteome</keyword>
<organism evidence="1 2">
    <name type="scientific">Eretmocerus hayati</name>
    <dbReference type="NCBI Taxonomy" id="131215"/>
    <lineage>
        <taxon>Eukaryota</taxon>
        <taxon>Metazoa</taxon>
        <taxon>Ecdysozoa</taxon>
        <taxon>Arthropoda</taxon>
        <taxon>Hexapoda</taxon>
        <taxon>Insecta</taxon>
        <taxon>Pterygota</taxon>
        <taxon>Neoptera</taxon>
        <taxon>Endopterygota</taxon>
        <taxon>Hymenoptera</taxon>
        <taxon>Apocrita</taxon>
        <taxon>Proctotrupomorpha</taxon>
        <taxon>Chalcidoidea</taxon>
        <taxon>Aphelinidae</taxon>
        <taxon>Aphelininae</taxon>
        <taxon>Eretmocerus</taxon>
    </lineage>
</organism>
<comment type="caution">
    <text evidence="1">The sequence shown here is derived from an EMBL/GenBank/DDBJ whole genome shotgun (WGS) entry which is preliminary data.</text>
</comment>
<accession>A0ACC2P2Z7</accession>